<evidence type="ECO:0000256" key="2">
    <source>
        <dbReference type="ARBA" id="ARBA00022801"/>
    </source>
</evidence>
<dbReference type="RefSeq" id="WP_092843840.1">
    <property type="nucleotide sequence ID" value="NZ_FOPY01000003.1"/>
</dbReference>
<feature type="domain" description="Nudix hydrolase" evidence="7">
    <location>
        <begin position="13"/>
        <end position="153"/>
    </location>
</feature>
<feature type="binding site" evidence="5">
    <location>
        <position position="126"/>
    </location>
    <ligand>
        <name>Mg(2+)</name>
        <dbReference type="ChEBI" id="CHEBI:18420"/>
    </ligand>
</feature>
<sequence length="153" mass="18107">MWLSEQTFRTVIASSPLVSIDLVIRNREGRILLGRRLNRPAQEFWFVPGGRIQKNEPLDEAFLRITKYELGQSFTRRQARLMGVYEHFYPDSVFGPEGKAPDTHYVVLGYTMFLPDEFNLVPPALQHSDYRWWRRDEMLVSPEVHQYAQDYLK</sequence>
<evidence type="ECO:0000313" key="8">
    <source>
        <dbReference type="EMBL" id="SFH36121.1"/>
    </source>
</evidence>
<reference evidence="8 9" key="1">
    <citation type="submission" date="2016-10" db="EMBL/GenBank/DDBJ databases">
        <authorList>
            <person name="de Groot N.N."/>
        </authorList>
    </citation>
    <scope>NUCLEOTIDE SEQUENCE [LARGE SCALE GENOMIC DNA]</scope>
    <source>
        <strain evidence="8 9">CGMCC 1.6848</strain>
    </source>
</reference>
<name>A0A1I2ZG83_9GAMM</name>
<gene>
    <name evidence="8" type="ORF">SAMN04487959_10369</name>
</gene>
<dbReference type="PROSITE" id="PS51462">
    <property type="entry name" value="NUDIX"/>
    <property type="match status" value="1"/>
</dbReference>
<proteinExistence type="predicted"/>
<dbReference type="GO" id="GO:0008727">
    <property type="term" value="F:GDP-mannose mannosyl hydrolase activity"/>
    <property type="evidence" value="ECO:0007669"/>
    <property type="project" value="InterPro"/>
</dbReference>
<keyword evidence="2" id="KW-0378">Hydrolase</keyword>
<dbReference type="GO" id="GO:0046872">
    <property type="term" value="F:metal ion binding"/>
    <property type="evidence" value="ECO:0007669"/>
    <property type="project" value="UniProtKB-KW"/>
</dbReference>
<dbReference type="AlphaFoldDB" id="A0A1I2ZG83"/>
<accession>A0A1I2ZG83</accession>
<dbReference type="NCBIfam" id="NF011963">
    <property type="entry name" value="PRK15434.1"/>
    <property type="match status" value="1"/>
</dbReference>
<protein>
    <submittedName>
        <fullName evidence="8">Colanic acid biosynthesis protein WcaH</fullName>
    </submittedName>
</protein>
<feature type="short sequence motif" description="Nudix box" evidence="6">
    <location>
        <begin position="50"/>
        <end position="71"/>
    </location>
</feature>
<keyword evidence="1 5" id="KW-0479">Metal-binding</keyword>
<feature type="site" description="Critical for catalysis" evidence="4">
    <location>
        <position position="127"/>
    </location>
</feature>
<evidence type="ECO:0000256" key="5">
    <source>
        <dbReference type="PIRSR" id="PIRSR037599-3"/>
    </source>
</evidence>
<evidence type="ECO:0000256" key="1">
    <source>
        <dbReference type="ARBA" id="ARBA00022723"/>
    </source>
</evidence>
<dbReference type="EMBL" id="FOPY01000003">
    <property type="protein sequence ID" value="SFH36121.1"/>
    <property type="molecule type" value="Genomic_DNA"/>
</dbReference>
<evidence type="ECO:0000256" key="3">
    <source>
        <dbReference type="ARBA" id="ARBA00022842"/>
    </source>
</evidence>
<comment type="cofactor">
    <cofactor evidence="5">
        <name>Mg(2+)</name>
        <dbReference type="ChEBI" id="CHEBI:18420"/>
    </cofactor>
    <text evidence="5">Binds 1 Mg(2+) ion per subunit.</text>
</comment>
<evidence type="ECO:0000313" key="9">
    <source>
        <dbReference type="Proteomes" id="UP000199040"/>
    </source>
</evidence>
<evidence type="ECO:0000259" key="7">
    <source>
        <dbReference type="PROSITE" id="PS51462"/>
    </source>
</evidence>
<evidence type="ECO:0000256" key="4">
    <source>
        <dbReference type="PIRSR" id="PIRSR037599-1"/>
    </source>
</evidence>
<keyword evidence="9" id="KW-1185">Reference proteome</keyword>
<evidence type="ECO:0000256" key="6">
    <source>
        <dbReference type="PIRSR" id="PIRSR037599-4"/>
    </source>
</evidence>
<dbReference type="STRING" id="442341.SAMN04487959_10369"/>
<dbReference type="SUPFAM" id="SSF55811">
    <property type="entry name" value="Nudix"/>
    <property type="match status" value="1"/>
</dbReference>
<dbReference type="CDD" id="cd03430">
    <property type="entry name" value="NUDIX_GDPMH_NudD"/>
    <property type="match status" value="1"/>
</dbReference>
<dbReference type="InterPro" id="IPR000086">
    <property type="entry name" value="NUDIX_hydrolase_dom"/>
</dbReference>
<keyword evidence="3 5" id="KW-0460">Magnesium</keyword>
<dbReference type="InterPro" id="IPR015797">
    <property type="entry name" value="NUDIX_hydrolase-like_dom_sf"/>
</dbReference>
<feature type="binding site" evidence="5">
    <location>
        <position position="69"/>
    </location>
    <ligand>
        <name>Mg(2+)</name>
        <dbReference type="ChEBI" id="CHEBI:18420"/>
    </ligand>
</feature>
<dbReference type="Gene3D" id="3.90.79.10">
    <property type="entry name" value="Nucleoside Triphosphate Pyrophosphohydrolase"/>
    <property type="match status" value="1"/>
</dbReference>
<dbReference type="PANTHER" id="PTHR43046:SF12">
    <property type="entry name" value="GDP-MANNOSE MANNOSYL HYDROLASE"/>
    <property type="match status" value="1"/>
</dbReference>
<dbReference type="PIRSF" id="PIRSF037599">
    <property type="entry name" value="GDPMH"/>
    <property type="match status" value="1"/>
</dbReference>
<dbReference type="InterPro" id="IPR033715">
    <property type="entry name" value="GDPMH"/>
</dbReference>
<dbReference type="Pfam" id="PF00293">
    <property type="entry name" value="NUDIX"/>
    <property type="match status" value="1"/>
</dbReference>
<dbReference type="PANTHER" id="PTHR43046">
    <property type="entry name" value="GDP-MANNOSE MANNOSYL HYDROLASE"/>
    <property type="match status" value="1"/>
</dbReference>
<organism evidence="8 9">
    <name type="scientific">Modicisalibacter xianhensis</name>
    <dbReference type="NCBI Taxonomy" id="442341"/>
    <lineage>
        <taxon>Bacteria</taxon>
        <taxon>Pseudomonadati</taxon>
        <taxon>Pseudomonadota</taxon>
        <taxon>Gammaproteobacteria</taxon>
        <taxon>Oceanospirillales</taxon>
        <taxon>Halomonadaceae</taxon>
        <taxon>Modicisalibacter</taxon>
    </lineage>
</organism>
<dbReference type="Proteomes" id="UP000199040">
    <property type="component" value="Unassembled WGS sequence"/>
</dbReference>
<feature type="binding site" evidence="5">
    <location>
        <position position="49"/>
    </location>
    <ligand>
        <name>Mg(2+)</name>
        <dbReference type="ChEBI" id="CHEBI:18420"/>
    </ligand>
</feature>